<dbReference type="RefSeq" id="WP_166256670.1">
    <property type="nucleotide sequence ID" value="NZ_JAAMOW010000005.1"/>
</dbReference>
<dbReference type="Proteomes" id="UP000472676">
    <property type="component" value="Unassembled WGS sequence"/>
</dbReference>
<organism evidence="1 2">
    <name type="scientific">Solimonas terrae</name>
    <dbReference type="NCBI Taxonomy" id="1396819"/>
    <lineage>
        <taxon>Bacteria</taxon>
        <taxon>Pseudomonadati</taxon>
        <taxon>Pseudomonadota</taxon>
        <taxon>Gammaproteobacteria</taxon>
        <taxon>Nevskiales</taxon>
        <taxon>Nevskiaceae</taxon>
        <taxon>Solimonas</taxon>
    </lineage>
</organism>
<name>A0A6M2BSM2_9GAMM</name>
<evidence type="ECO:0000313" key="1">
    <source>
        <dbReference type="EMBL" id="NGY05354.1"/>
    </source>
</evidence>
<accession>A0A6M2BSM2</accession>
<gene>
    <name evidence="1" type="ORF">G7Y85_11285</name>
</gene>
<sequence length="119" mass="13303">MNELERMDETTRAQFEAEADELDAVMSELEGWWDGFNAALVKMTGRDPEAIGTFLWLKLATEAVYAQMGALHGRNGVSHPMLSSNFRELNRDREHAIEMARKLLGGPNTSGSFAYGKTH</sequence>
<comment type="caution">
    <text evidence="1">The sequence shown here is derived from an EMBL/GenBank/DDBJ whole genome shotgun (WGS) entry which is preliminary data.</text>
</comment>
<proteinExistence type="predicted"/>
<evidence type="ECO:0000313" key="2">
    <source>
        <dbReference type="Proteomes" id="UP000472676"/>
    </source>
</evidence>
<dbReference type="EMBL" id="JAAMOW010000005">
    <property type="protein sequence ID" value="NGY05354.1"/>
    <property type="molecule type" value="Genomic_DNA"/>
</dbReference>
<dbReference type="AlphaFoldDB" id="A0A6M2BSM2"/>
<reference evidence="1 2" key="1">
    <citation type="journal article" date="2014" name="Int. J. Syst. Evol. Microbiol.">
        <title>Solimonas terrae sp. nov., isolated from soil.</title>
        <authorList>
            <person name="Kim S.J."/>
            <person name="Moon J.Y."/>
            <person name="Weon H.Y."/>
            <person name="Ahn J.H."/>
            <person name="Chen W.M."/>
            <person name="Kwon S.W."/>
        </authorList>
    </citation>
    <scope>NUCLEOTIDE SEQUENCE [LARGE SCALE GENOMIC DNA]</scope>
    <source>
        <strain evidence="1 2">KIS83-12</strain>
    </source>
</reference>
<keyword evidence="2" id="KW-1185">Reference proteome</keyword>
<protein>
    <submittedName>
        <fullName evidence="1">Uncharacterized protein</fullName>
    </submittedName>
</protein>